<organism evidence="1 2">
    <name type="scientific">Nyssa sinensis</name>
    <dbReference type="NCBI Taxonomy" id="561372"/>
    <lineage>
        <taxon>Eukaryota</taxon>
        <taxon>Viridiplantae</taxon>
        <taxon>Streptophyta</taxon>
        <taxon>Embryophyta</taxon>
        <taxon>Tracheophyta</taxon>
        <taxon>Spermatophyta</taxon>
        <taxon>Magnoliopsida</taxon>
        <taxon>eudicotyledons</taxon>
        <taxon>Gunneridae</taxon>
        <taxon>Pentapetalae</taxon>
        <taxon>asterids</taxon>
        <taxon>Cornales</taxon>
        <taxon>Nyssaceae</taxon>
        <taxon>Nyssa</taxon>
    </lineage>
</organism>
<accession>A0A5J5A700</accession>
<keyword evidence="2" id="KW-1185">Reference proteome</keyword>
<dbReference type="AlphaFoldDB" id="A0A5J5A700"/>
<reference evidence="1 2" key="1">
    <citation type="submission" date="2019-09" db="EMBL/GenBank/DDBJ databases">
        <title>A chromosome-level genome assembly of the Chinese tupelo Nyssa sinensis.</title>
        <authorList>
            <person name="Yang X."/>
            <person name="Kang M."/>
            <person name="Yang Y."/>
            <person name="Xiong H."/>
            <person name="Wang M."/>
            <person name="Zhang Z."/>
            <person name="Wang Z."/>
            <person name="Wu H."/>
            <person name="Ma T."/>
            <person name="Liu J."/>
            <person name="Xi Z."/>
        </authorList>
    </citation>
    <scope>NUCLEOTIDE SEQUENCE [LARGE SCALE GENOMIC DNA]</scope>
    <source>
        <strain evidence="1">J267</strain>
        <tissue evidence="1">Leaf</tissue>
    </source>
</reference>
<proteinExistence type="predicted"/>
<sequence>MSASDEDTSVYRTIPRSAVLVNGLKNNHNEIKSDQIDSSYNYSPKSDQIDSLVDCSTSNPYGLIIRFY</sequence>
<dbReference type="EMBL" id="CM018046">
    <property type="protein sequence ID" value="KAA8525191.1"/>
    <property type="molecule type" value="Genomic_DNA"/>
</dbReference>
<protein>
    <submittedName>
        <fullName evidence="1">Uncharacterized protein</fullName>
    </submittedName>
</protein>
<name>A0A5J5A700_9ASTE</name>
<dbReference type="Proteomes" id="UP000325577">
    <property type="component" value="Linkage Group LG3"/>
</dbReference>
<evidence type="ECO:0000313" key="1">
    <source>
        <dbReference type="EMBL" id="KAA8525191.1"/>
    </source>
</evidence>
<evidence type="ECO:0000313" key="2">
    <source>
        <dbReference type="Proteomes" id="UP000325577"/>
    </source>
</evidence>
<gene>
    <name evidence="1" type="ORF">F0562_006945</name>
</gene>